<dbReference type="PANTHER" id="PTHR43174">
    <property type="entry name" value="UDP-N-ACETYLGLUCOSAMINE 2-EPIMERASE"/>
    <property type="match status" value="1"/>
</dbReference>
<protein>
    <submittedName>
        <fullName evidence="2">UDP-N-acetylglucosamine 2-epimerase (Hydrolyzing)</fullName>
        <ecNumber evidence="2">3.2.1.183</ecNumber>
    </submittedName>
</protein>
<dbReference type="NCBIfam" id="TIGR03568">
    <property type="entry name" value="NeuC_NnaA"/>
    <property type="match status" value="1"/>
</dbReference>
<dbReference type="Gene3D" id="3.40.50.2000">
    <property type="entry name" value="Glycogen Phosphorylase B"/>
    <property type="match status" value="2"/>
</dbReference>
<accession>A0A3M8ARM5</accession>
<organism evidence="2 3">
    <name type="scientific">Brevibacillus gelatini</name>
    <dbReference type="NCBI Taxonomy" id="1655277"/>
    <lineage>
        <taxon>Bacteria</taxon>
        <taxon>Bacillati</taxon>
        <taxon>Bacillota</taxon>
        <taxon>Bacilli</taxon>
        <taxon>Bacillales</taxon>
        <taxon>Paenibacillaceae</taxon>
        <taxon>Brevibacillus</taxon>
    </lineage>
</organism>
<dbReference type="OrthoDB" id="9803238at2"/>
<sequence length="389" mass="43260">MSRRKICVVTGTRAEYGLLQWLMREIQDDPRLHLQIIVTGMHLSPEFGLTYKTIEQDGFTIDEKVEMLLSSDSPVGIATSIGVATIGFANAFHRLKPDIVVVLGDRYEILAAAQAAMVARLPLAHLHGGEKTEGLIDEAIRHSVTKMSHLHFVSTEDYRRRVIQLGEDPSRVYNVGAMGIDQIRRLTLLSKEAFEEAIGFKLGQLNFLVTYHPVTLNEESPAEHLQQLFQALDYFPEGKIIFTKPNSDTDGRVIAQMIDEYVCLNQSRAIAVTSLGQLRYLSAIQHCDIVLGNSSSGLIEVPYFKKPTVNIGIRQQGRLKPGSVIDCNESKEDIIAAIKKALTPAFQESLRTVELPFGDGFAAVKVKDILANIELEGIVMKSFYDLGDY</sequence>
<name>A0A3M8ARM5_9BACL</name>
<evidence type="ECO:0000313" key="3">
    <source>
        <dbReference type="Proteomes" id="UP000268829"/>
    </source>
</evidence>
<evidence type="ECO:0000313" key="2">
    <source>
        <dbReference type="EMBL" id="RNB53846.1"/>
    </source>
</evidence>
<dbReference type="EMBL" id="RHHS01000046">
    <property type="protein sequence ID" value="RNB53846.1"/>
    <property type="molecule type" value="Genomic_DNA"/>
</dbReference>
<comment type="caution">
    <text evidence="2">The sequence shown here is derived from an EMBL/GenBank/DDBJ whole genome shotgun (WGS) entry which is preliminary data.</text>
</comment>
<dbReference type="InterPro" id="IPR029767">
    <property type="entry name" value="WecB-like"/>
</dbReference>
<dbReference type="RefSeq" id="WP_122906222.1">
    <property type="nucleotide sequence ID" value="NZ_RHHS01000046.1"/>
</dbReference>
<dbReference type="Pfam" id="PF02350">
    <property type="entry name" value="Epimerase_2"/>
    <property type="match status" value="1"/>
</dbReference>
<evidence type="ECO:0000259" key="1">
    <source>
        <dbReference type="Pfam" id="PF02350"/>
    </source>
</evidence>
<dbReference type="GO" id="GO:0004553">
    <property type="term" value="F:hydrolase activity, hydrolyzing O-glycosyl compounds"/>
    <property type="evidence" value="ECO:0007669"/>
    <property type="project" value="InterPro"/>
</dbReference>
<dbReference type="InterPro" id="IPR020004">
    <property type="entry name" value="UDP-GlcNAc_Epase"/>
</dbReference>
<dbReference type="InterPro" id="IPR003331">
    <property type="entry name" value="UDP_GlcNAc_Epimerase_2_dom"/>
</dbReference>
<dbReference type="AlphaFoldDB" id="A0A3M8ARM5"/>
<gene>
    <name evidence="2" type="primary">neuC</name>
    <name evidence="2" type="ORF">EDM57_18775</name>
</gene>
<dbReference type="EC" id="3.2.1.183" evidence="2"/>
<keyword evidence="3" id="KW-1185">Reference proteome</keyword>
<keyword evidence="2" id="KW-0326">Glycosidase</keyword>
<dbReference type="Proteomes" id="UP000268829">
    <property type="component" value="Unassembled WGS sequence"/>
</dbReference>
<dbReference type="GO" id="GO:0006047">
    <property type="term" value="P:UDP-N-acetylglucosamine metabolic process"/>
    <property type="evidence" value="ECO:0007669"/>
    <property type="project" value="InterPro"/>
</dbReference>
<dbReference type="PANTHER" id="PTHR43174:SF3">
    <property type="entry name" value="UDP-N-ACETYLGLUCOSAMINE 2-EPIMERASE"/>
    <property type="match status" value="1"/>
</dbReference>
<dbReference type="SUPFAM" id="SSF53756">
    <property type="entry name" value="UDP-Glycosyltransferase/glycogen phosphorylase"/>
    <property type="match status" value="1"/>
</dbReference>
<feature type="domain" description="UDP-N-acetylglucosamine 2-epimerase" evidence="1">
    <location>
        <begin position="24"/>
        <end position="370"/>
    </location>
</feature>
<proteinExistence type="predicted"/>
<dbReference type="CDD" id="cd03786">
    <property type="entry name" value="GTB_UDP-GlcNAc_2-Epimerase"/>
    <property type="match status" value="1"/>
</dbReference>
<keyword evidence="2" id="KW-0378">Hydrolase</keyword>
<reference evidence="2 3" key="1">
    <citation type="submission" date="2018-10" db="EMBL/GenBank/DDBJ databases">
        <title>Phylogenomics of Brevibacillus.</title>
        <authorList>
            <person name="Dunlap C."/>
        </authorList>
    </citation>
    <scope>NUCLEOTIDE SEQUENCE [LARGE SCALE GENOMIC DNA]</scope>
    <source>
        <strain evidence="2 3">DSM 100115</strain>
    </source>
</reference>